<feature type="region of interest" description="Disordered" evidence="1">
    <location>
        <begin position="54"/>
        <end position="86"/>
    </location>
</feature>
<keyword evidence="4" id="KW-1185">Reference proteome</keyword>
<reference evidence="3" key="2">
    <citation type="submission" date="2020-05" db="UniProtKB">
        <authorList>
            <consortium name="EnsemblMetazoa"/>
        </authorList>
    </citation>
    <scope>IDENTIFICATION</scope>
</reference>
<accession>A0A084WU18</accession>
<evidence type="ECO:0000313" key="3">
    <source>
        <dbReference type="EnsemblMetazoa" id="ASIC022089-PA"/>
    </source>
</evidence>
<sequence>MAFPVLERRVIILPSKRAESFPSKKLYTTLGPSRFSTGKHTQLRSHILIANGRKVPVEEPAGSSSEQGPKLISQSSSNAGAPRRCR</sequence>
<evidence type="ECO:0000313" key="2">
    <source>
        <dbReference type="EMBL" id="KFB53712.1"/>
    </source>
</evidence>
<reference evidence="2 4" key="1">
    <citation type="journal article" date="2014" name="BMC Genomics">
        <title>Genome sequence of Anopheles sinensis provides insight into genetics basis of mosquito competence for malaria parasites.</title>
        <authorList>
            <person name="Zhou D."/>
            <person name="Zhang D."/>
            <person name="Ding G."/>
            <person name="Shi L."/>
            <person name="Hou Q."/>
            <person name="Ye Y."/>
            <person name="Xu Y."/>
            <person name="Zhou H."/>
            <person name="Xiong C."/>
            <person name="Li S."/>
            <person name="Yu J."/>
            <person name="Hong S."/>
            <person name="Yu X."/>
            <person name="Zou P."/>
            <person name="Chen C."/>
            <person name="Chang X."/>
            <person name="Wang W."/>
            <person name="Lv Y."/>
            <person name="Sun Y."/>
            <person name="Ma L."/>
            <person name="Shen B."/>
            <person name="Zhu C."/>
        </authorList>
    </citation>
    <scope>NUCLEOTIDE SEQUENCE [LARGE SCALE GENOMIC DNA]</scope>
</reference>
<proteinExistence type="predicted"/>
<dbReference type="EMBL" id="ATLV01026991">
    <property type="status" value="NOT_ANNOTATED_CDS"/>
    <property type="molecule type" value="Genomic_DNA"/>
</dbReference>
<dbReference type="EMBL" id="KE525421">
    <property type="protein sequence ID" value="KFB53712.1"/>
    <property type="molecule type" value="Genomic_DNA"/>
</dbReference>
<evidence type="ECO:0000256" key="1">
    <source>
        <dbReference type="SAM" id="MobiDB-lite"/>
    </source>
</evidence>
<organism evidence="2">
    <name type="scientific">Anopheles sinensis</name>
    <name type="common">Mosquito</name>
    <dbReference type="NCBI Taxonomy" id="74873"/>
    <lineage>
        <taxon>Eukaryota</taxon>
        <taxon>Metazoa</taxon>
        <taxon>Ecdysozoa</taxon>
        <taxon>Arthropoda</taxon>
        <taxon>Hexapoda</taxon>
        <taxon>Insecta</taxon>
        <taxon>Pterygota</taxon>
        <taxon>Neoptera</taxon>
        <taxon>Endopterygota</taxon>
        <taxon>Diptera</taxon>
        <taxon>Nematocera</taxon>
        <taxon>Culicoidea</taxon>
        <taxon>Culicidae</taxon>
        <taxon>Anophelinae</taxon>
        <taxon>Anopheles</taxon>
    </lineage>
</organism>
<feature type="compositionally biased region" description="Polar residues" evidence="1">
    <location>
        <begin position="62"/>
        <end position="79"/>
    </location>
</feature>
<name>A0A084WU18_ANOSI</name>
<evidence type="ECO:0000313" key="4">
    <source>
        <dbReference type="Proteomes" id="UP000030765"/>
    </source>
</evidence>
<gene>
    <name evidence="2" type="ORF">ZHAS_00022089</name>
</gene>
<dbReference type="VEuPathDB" id="VectorBase:ASIC022089"/>
<protein>
    <submittedName>
        <fullName evidence="2 3">Excinuclease ABC subunit A</fullName>
    </submittedName>
</protein>
<dbReference type="EnsemblMetazoa" id="ASIC022089-RA">
    <property type="protein sequence ID" value="ASIC022089-PA"/>
    <property type="gene ID" value="ASIC022089"/>
</dbReference>
<dbReference type="AlphaFoldDB" id="A0A084WU18"/>
<dbReference type="Proteomes" id="UP000030765">
    <property type="component" value="Unassembled WGS sequence"/>
</dbReference>